<protein>
    <submittedName>
        <fullName evidence="1">Uncharacterized protein</fullName>
    </submittedName>
</protein>
<dbReference type="AlphaFoldDB" id="A0A1V9YP55"/>
<comment type="caution">
    <text evidence="1">The sequence shown here is derived from an EMBL/GenBank/DDBJ whole genome shotgun (WGS) entry which is preliminary data.</text>
</comment>
<proteinExistence type="predicted"/>
<accession>A0A1V9YP55</accession>
<name>A0A1V9YP55_ACHHY</name>
<dbReference type="EMBL" id="JNBR01001432">
    <property type="protein sequence ID" value="OQR87558.1"/>
    <property type="molecule type" value="Genomic_DNA"/>
</dbReference>
<organism evidence="1 2">
    <name type="scientific">Achlya hypogyna</name>
    <name type="common">Oomycete</name>
    <name type="synonym">Protoachlya hypogyna</name>
    <dbReference type="NCBI Taxonomy" id="1202772"/>
    <lineage>
        <taxon>Eukaryota</taxon>
        <taxon>Sar</taxon>
        <taxon>Stramenopiles</taxon>
        <taxon>Oomycota</taxon>
        <taxon>Saprolegniomycetes</taxon>
        <taxon>Saprolegniales</taxon>
        <taxon>Achlyaceae</taxon>
        <taxon>Achlya</taxon>
    </lineage>
</organism>
<sequence length="147" mass="16817">MAVYDAIIAYVVRQRPRALTVEERLDILYLHAYYRKQAVQAVAQVIASAVGRSVAVVRQVWTQYKSTERVVAAPSPSNRTSHRTRVPDTKLVLEQVQEFLREKRLNRTRVVAKDVMIFLLENGHVQLDMQDDKDTAACLKSVQTYMG</sequence>
<evidence type="ECO:0000313" key="1">
    <source>
        <dbReference type="EMBL" id="OQR87558.1"/>
    </source>
</evidence>
<reference evidence="1 2" key="1">
    <citation type="journal article" date="2014" name="Genome Biol. Evol.">
        <title>The secreted proteins of Achlya hypogyna and Thraustotheca clavata identify the ancestral oomycete secretome and reveal gene acquisitions by horizontal gene transfer.</title>
        <authorList>
            <person name="Misner I."/>
            <person name="Blouin N."/>
            <person name="Leonard G."/>
            <person name="Richards T.A."/>
            <person name="Lane C.E."/>
        </authorList>
    </citation>
    <scope>NUCLEOTIDE SEQUENCE [LARGE SCALE GENOMIC DNA]</scope>
    <source>
        <strain evidence="1 2">ATCC 48635</strain>
    </source>
</reference>
<dbReference type="OrthoDB" id="78462at2759"/>
<evidence type="ECO:0000313" key="2">
    <source>
        <dbReference type="Proteomes" id="UP000243579"/>
    </source>
</evidence>
<gene>
    <name evidence="1" type="ORF">ACHHYP_20370</name>
</gene>
<dbReference type="Proteomes" id="UP000243579">
    <property type="component" value="Unassembled WGS sequence"/>
</dbReference>
<keyword evidence="2" id="KW-1185">Reference proteome</keyword>